<evidence type="ECO:0000313" key="4">
    <source>
        <dbReference type="Proteomes" id="UP000261540"/>
    </source>
</evidence>
<proteinExistence type="predicted"/>
<keyword evidence="1" id="KW-0343">GTPase activation</keyword>
<organism evidence="3 4">
    <name type="scientific">Paramormyrops kingsleyae</name>
    <dbReference type="NCBI Taxonomy" id="1676925"/>
    <lineage>
        <taxon>Eukaryota</taxon>
        <taxon>Metazoa</taxon>
        <taxon>Chordata</taxon>
        <taxon>Craniata</taxon>
        <taxon>Vertebrata</taxon>
        <taxon>Euteleostomi</taxon>
        <taxon>Actinopterygii</taxon>
        <taxon>Neopterygii</taxon>
        <taxon>Teleostei</taxon>
        <taxon>Osteoglossocephala</taxon>
        <taxon>Osteoglossomorpha</taxon>
        <taxon>Osteoglossiformes</taxon>
        <taxon>Mormyridae</taxon>
        <taxon>Paramormyrops</taxon>
    </lineage>
</organism>
<dbReference type="Ensembl" id="ENSPKIT00000040885.1">
    <property type="protein sequence ID" value="ENSPKIP00000016394.1"/>
    <property type="gene ID" value="ENSPKIG00000002731.1"/>
</dbReference>
<keyword evidence="4" id="KW-1185">Reference proteome</keyword>
<dbReference type="GO" id="GO:0007165">
    <property type="term" value="P:signal transduction"/>
    <property type="evidence" value="ECO:0007669"/>
    <property type="project" value="InterPro"/>
</dbReference>
<dbReference type="GO" id="GO:0032956">
    <property type="term" value="P:regulation of actin cytoskeleton organization"/>
    <property type="evidence" value="ECO:0007669"/>
    <property type="project" value="TreeGrafter"/>
</dbReference>
<evidence type="ECO:0000256" key="1">
    <source>
        <dbReference type="ARBA" id="ARBA00022468"/>
    </source>
</evidence>
<dbReference type="SUPFAM" id="SSF48350">
    <property type="entry name" value="GTPase activation domain, GAP"/>
    <property type="match status" value="1"/>
</dbReference>
<reference evidence="3" key="2">
    <citation type="submission" date="2025-09" db="UniProtKB">
        <authorList>
            <consortium name="Ensembl"/>
        </authorList>
    </citation>
    <scope>IDENTIFICATION</scope>
</reference>
<dbReference type="InterPro" id="IPR008936">
    <property type="entry name" value="Rho_GTPase_activation_prot"/>
</dbReference>
<dbReference type="PANTHER" id="PTHR14130:SF12">
    <property type="entry name" value="BARGIN-RELATED"/>
    <property type="match status" value="1"/>
</dbReference>
<dbReference type="GO" id="GO:0005096">
    <property type="term" value="F:GTPase activator activity"/>
    <property type="evidence" value="ECO:0007669"/>
    <property type="project" value="UniProtKB-KW"/>
</dbReference>
<dbReference type="PROSITE" id="PS50238">
    <property type="entry name" value="RHOGAP"/>
    <property type="match status" value="1"/>
</dbReference>
<evidence type="ECO:0000259" key="2">
    <source>
        <dbReference type="PROSITE" id="PS50238"/>
    </source>
</evidence>
<evidence type="ECO:0000313" key="3">
    <source>
        <dbReference type="Ensembl" id="ENSPKIP00000016394.1"/>
    </source>
</evidence>
<feature type="domain" description="Rho-GAP" evidence="2">
    <location>
        <begin position="1"/>
        <end position="133"/>
    </location>
</feature>
<dbReference type="PANTHER" id="PTHR14130">
    <property type="entry name" value="3BP-1 RELATED RHOGAP"/>
    <property type="match status" value="1"/>
</dbReference>
<accession>A0A3B3RDF3</accession>
<reference evidence="3" key="1">
    <citation type="submission" date="2025-08" db="UniProtKB">
        <authorList>
            <consortium name="Ensembl"/>
        </authorList>
    </citation>
    <scope>IDENTIFICATION</scope>
</reference>
<sequence length="133" mass="14843">MSHLLESGREIGLFRLAAAATVVKQLKKSLDCGDVDHSKFSADPHAVAGALKSYLRELPEPLMTYELYGEWFKAVQERLEQLKAVLQKLPQENYNNLRSAPAAFHGRRNSSSPFGTQRSPCFGIGLRLRTLLS</sequence>
<dbReference type="GO" id="GO:0035020">
    <property type="term" value="P:regulation of Rac protein signal transduction"/>
    <property type="evidence" value="ECO:0007669"/>
    <property type="project" value="TreeGrafter"/>
</dbReference>
<name>A0A3B3RDF3_9TELE</name>
<dbReference type="AlphaFoldDB" id="A0A3B3RDF3"/>
<protein>
    <recommendedName>
        <fullName evidence="2">Rho-GAP domain-containing protein</fullName>
    </recommendedName>
</protein>
<dbReference type="GeneTree" id="ENSGT00940000158369"/>
<dbReference type="SMART" id="SM00324">
    <property type="entry name" value="RhoGAP"/>
    <property type="match status" value="1"/>
</dbReference>
<dbReference type="GO" id="GO:0005829">
    <property type="term" value="C:cytosol"/>
    <property type="evidence" value="ECO:0007669"/>
    <property type="project" value="TreeGrafter"/>
</dbReference>
<dbReference type="InterPro" id="IPR000198">
    <property type="entry name" value="RhoGAP_dom"/>
</dbReference>
<dbReference type="Proteomes" id="UP000261540">
    <property type="component" value="Unplaced"/>
</dbReference>
<dbReference type="InterPro" id="IPR047165">
    <property type="entry name" value="RHG17/44/SH3BP1-like"/>
</dbReference>
<dbReference type="Gene3D" id="1.10.555.10">
    <property type="entry name" value="Rho GTPase activation protein"/>
    <property type="match status" value="1"/>
</dbReference>
<dbReference type="Pfam" id="PF00620">
    <property type="entry name" value="RhoGAP"/>
    <property type="match status" value="1"/>
</dbReference>